<keyword evidence="1" id="KW-1133">Transmembrane helix</keyword>
<evidence type="ECO:0000256" key="1">
    <source>
        <dbReference type="SAM" id="Phobius"/>
    </source>
</evidence>
<feature type="domain" description="DUF6545" evidence="2">
    <location>
        <begin position="244"/>
        <end position="377"/>
    </location>
</feature>
<feature type="transmembrane region" description="Helical" evidence="1">
    <location>
        <begin position="172"/>
        <end position="197"/>
    </location>
</feature>
<dbReference type="PATRIC" id="fig|29311.18.peg.856"/>
<keyword evidence="1" id="KW-0472">Membrane</keyword>
<protein>
    <recommendedName>
        <fullName evidence="2">DUF6545 domain-containing protein</fullName>
    </recommendedName>
</protein>
<feature type="transmembrane region" description="Helical" evidence="1">
    <location>
        <begin position="137"/>
        <end position="160"/>
    </location>
</feature>
<dbReference type="Proteomes" id="UP000036334">
    <property type="component" value="Unassembled WGS sequence"/>
</dbReference>
<dbReference type="Pfam" id="PF20182">
    <property type="entry name" value="DUF6545"/>
    <property type="match status" value="1"/>
</dbReference>
<feature type="transmembrane region" description="Helical" evidence="1">
    <location>
        <begin position="70"/>
        <end position="90"/>
    </location>
</feature>
<feature type="transmembrane region" description="Helical" evidence="1">
    <location>
        <begin position="102"/>
        <end position="125"/>
    </location>
</feature>
<reference evidence="3 4" key="1">
    <citation type="submission" date="2015-05" db="EMBL/GenBank/DDBJ databases">
        <title>Genome sequence of Mycobacterium haemophilum.</title>
        <authorList>
            <person name="Greninger A.L."/>
            <person name="Cunningham G."/>
            <person name="Miller S."/>
        </authorList>
    </citation>
    <scope>NUCLEOTIDE SEQUENCE [LARGE SCALE GENOMIC DNA]</scope>
    <source>
        <strain evidence="4">UC1</strain>
    </source>
</reference>
<dbReference type="AlphaFoldDB" id="A0A0I9TJQ2"/>
<evidence type="ECO:0000313" key="3">
    <source>
        <dbReference type="EMBL" id="KLO38513.1"/>
    </source>
</evidence>
<sequence length="401" mass="44651">MSSTVPGVIAWPLITFMAIIVVARYRWFNNNLYGRYLNNTLALALLAQLLHEHLVQDTLSMAPADAQQLYGAVTGFVATEFIGFTLLWTGLSPAETRRRHRYYRLTALFLCAAYLICGTGARALGEPLEVAGGWDRVAAWTFGMTMLLVLAVHLVWRSVLELRTVTQRRERLIAISTLLLGAMLALTCVQEVGLQIADQLGWTNTADYRLRFHRSNNFYTAFGICLISAVPCLMKLLGGLGLDRISRNWRKLQPLRQSMRTAVPECAFDLDIDDHRHLKTTLQLHHTVVEIRDAILQLRPYCREMPRHHLVGFLGKANTVPAREHDAAIEALHLAQAVRAKAAGAAPQPREIALIGASRATTLEEEVTELLKLAKWWPAAYATSGHITVSGPDTMKVSPSV</sequence>
<organism evidence="3 4">
    <name type="scientific">Mycobacterium haemophilum</name>
    <dbReference type="NCBI Taxonomy" id="29311"/>
    <lineage>
        <taxon>Bacteria</taxon>
        <taxon>Bacillati</taxon>
        <taxon>Actinomycetota</taxon>
        <taxon>Actinomycetes</taxon>
        <taxon>Mycobacteriales</taxon>
        <taxon>Mycobacteriaceae</taxon>
        <taxon>Mycobacterium</taxon>
    </lineage>
</organism>
<keyword evidence="4" id="KW-1185">Reference proteome</keyword>
<dbReference type="RefSeq" id="WP_047315244.1">
    <property type="nucleotide sequence ID" value="NZ_LDPQ01000011.1"/>
</dbReference>
<evidence type="ECO:0000313" key="4">
    <source>
        <dbReference type="Proteomes" id="UP000036334"/>
    </source>
</evidence>
<dbReference type="InterPro" id="IPR050039">
    <property type="entry name" value="MAB_1171c-like"/>
</dbReference>
<feature type="transmembrane region" description="Helical" evidence="1">
    <location>
        <begin position="217"/>
        <end position="242"/>
    </location>
</feature>
<feature type="transmembrane region" description="Helical" evidence="1">
    <location>
        <begin position="32"/>
        <end position="50"/>
    </location>
</feature>
<dbReference type="EMBL" id="LDPR01000002">
    <property type="protein sequence ID" value="KLO38513.1"/>
    <property type="molecule type" value="Genomic_DNA"/>
</dbReference>
<dbReference type="STRING" id="1202450.B586_05795"/>
<name>A0A0I9TJQ2_9MYCO</name>
<comment type="caution">
    <text evidence="3">The sequence shown here is derived from an EMBL/GenBank/DDBJ whole genome shotgun (WGS) entry which is preliminary data.</text>
</comment>
<accession>A0A0I9TJQ2</accession>
<feature type="transmembrane region" description="Helical" evidence="1">
    <location>
        <begin position="6"/>
        <end position="25"/>
    </location>
</feature>
<evidence type="ECO:0000259" key="2">
    <source>
        <dbReference type="Pfam" id="PF20182"/>
    </source>
</evidence>
<dbReference type="OrthoDB" id="4546060at2"/>
<keyword evidence="1" id="KW-0812">Transmembrane</keyword>
<dbReference type="InterPro" id="IPR046675">
    <property type="entry name" value="DUF6545"/>
</dbReference>
<dbReference type="NCBIfam" id="NF042915">
    <property type="entry name" value="MAB_1171c_fam"/>
    <property type="match status" value="1"/>
</dbReference>
<proteinExistence type="predicted"/>
<gene>
    <name evidence="3" type="ORF">ABH38_03785</name>
</gene>